<protein>
    <submittedName>
        <fullName evidence="2">Uncharacterized protein</fullName>
    </submittedName>
</protein>
<proteinExistence type="predicted"/>
<dbReference type="Proteomes" id="UP000094385">
    <property type="component" value="Unassembled WGS sequence"/>
</dbReference>
<evidence type="ECO:0000313" key="2">
    <source>
        <dbReference type="EMBL" id="ODQ76050.1"/>
    </source>
</evidence>
<reference evidence="2 3" key="1">
    <citation type="journal article" date="2016" name="Proc. Natl. Acad. Sci. U.S.A.">
        <title>Comparative genomics of biotechnologically important yeasts.</title>
        <authorList>
            <person name="Riley R."/>
            <person name="Haridas S."/>
            <person name="Wolfe K.H."/>
            <person name="Lopes M.R."/>
            <person name="Hittinger C.T."/>
            <person name="Goeker M."/>
            <person name="Salamov A.A."/>
            <person name="Wisecaver J.H."/>
            <person name="Long T.M."/>
            <person name="Calvey C.H."/>
            <person name="Aerts A.L."/>
            <person name="Barry K.W."/>
            <person name="Choi C."/>
            <person name="Clum A."/>
            <person name="Coughlan A.Y."/>
            <person name="Deshpande S."/>
            <person name="Douglass A.P."/>
            <person name="Hanson S.J."/>
            <person name="Klenk H.-P."/>
            <person name="LaButti K.M."/>
            <person name="Lapidus A."/>
            <person name="Lindquist E.A."/>
            <person name="Lipzen A.M."/>
            <person name="Meier-Kolthoff J.P."/>
            <person name="Ohm R.A."/>
            <person name="Otillar R.P."/>
            <person name="Pangilinan J.L."/>
            <person name="Peng Y."/>
            <person name="Rokas A."/>
            <person name="Rosa C.A."/>
            <person name="Scheuner C."/>
            <person name="Sibirny A.A."/>
            <person name="Slot J.C."/>
            <person name="Stielow J.B."/>
            <person name="Sun H."/>
            <person name="Kurtzman C.P."/>
            <person name="Blackwell M."/>
            <person name="Grigoriev I.V."/>
            <person name="Jeffries T.W."/>
        </authorList>
    </citation>
    <scope>NUCLEOTIDE SEQUENCE [LARGE SCALE GENOMIC DNA]</scope>
    <source>
        <strain evidence="2 3">NRRL Y-11557</strain>
    </source>
</reference>
<evidence type="ECO:0000313" key="3">
    <source>
        <dbReference type="Proteomes" id="UP000094385"/>
    </source>
</evidence>
<evidence type="ECO:0000256" key="1">
    <source>
        <dbReference type="SAM" id="Phobius"/>
    </source>
</evidence>
<keyword evidence="1" id="KW-1133">Transmembrane helix</keyword>
<dbReference type="EMBL" id="KV454289">
    <property type="protein sequence ID" value="ODQ76050.1"/>
    <property type="molecule type" value="Genomic_DNA"/>
</dbReference>
<keyword evidence="1" id="KW-0472">Membrane</keyword>
<gene>
    <name evidence="2" type="ORF">LIPSTDRAFT_121310</name>
</gene>
<keyword evidence="3" id="KW-1185">Reference proteome</keyword>
<accession>A0A1E3QEJ6</accession>
<name>A0A1E3QEJ6_LIPST</name>
<feature type="transmembrane region" description="Helical" evidence="1">
    <location>
        <begin position="12"/>
        <end position="33"/>
    </location>
</feature>
<organism evidence="2 3">
    <name type="scientific">Lipomyces starkeyi NRRL Y-11557</name>
    <dbReference type="NCBI Taxonomy" id="675824"/>
    <lineage>
        <taxon>Eukaryota</taxon>
        <taxon>Fungi</taxon>
        <taxon>Dikarya</taxon>
        <taxon>Ascomycota</taxon>
        <taxon>Saccharomycotina</taxon>
        <taxon>Lipomycetes</taxon>
        <taxon>Lipomycetales</taxon>
        <taxon>Lipomycetaceae</taxon>
        <taxon>Lipomyces</taxon>
    </lineage>
</organism>
<keyword evidence="1" id="KW-0812">Transmembrane</keyword>
<dbReference type="AlphaFoldDB" id="A0A1E3QEJ6"/>
<sequence>MQSSRRSQLKIIIFFNCYIWKRLGVNFVFSLILGERPSRNLSVACVTCVSTRGISGGITMVVQSIK</sequence>